<dbReference type="PANTHER" id="PTHR19303">
    <property type="entry name" value="TRANSPOSON"/>
    <property type="match status" value="1"/>
</dbReference>
<protein>
    <submittedName>
        <fullName evidence="2">CSON006862 protein</fullName>
    </submittedName>
</protein>
<evidence type="ECO:0000259" key="1">
    <source>
        <dbReference type="Pfam" id="PF03184"/>
    </source>
</evidence>
<dbReference type="EMBL" id="UFQT01000258">
    <property type="protein sequence ID" value="SSX22479.1"/>
    <property type="molecule type" value="Genomic_DNA"/>
</dbReference>
<gene>
    <name evidence="2" type="primary">CSON006862</name>
</gene>
<feature type="domain" description="DDE-1" evidence="1">
    <location>
        <begin position="84"/>
        <end position="218"/>
    </location>
</feature>
<dbReference type="Pfam" id="PF03184">
    <property type="entry name" value="DDE_1"/>
    <property type="match status" value="1"/>
</dbReference>
<dbReference type="GO" id="GO:0005634">
    <property type="term" value="C:nucleus"/>
    <property type="evidence" value="ECO:0007669"/>
    <property type="project" value="TreeGrafter"/>
</dbReference>
<dbReference type="VEuPathDB" id="VectorBase:CSON006862"/>
<dbReference type="PANTHER" id="PTHR19303:SF74">
    <property type="entry name" value="POGO TRANSPOSABLE ELEMENT WITH KRAB DOMAIN"/>
    <property type="match status" value="1"/>
</dbReference>
<accession>A0A336M0E1</accession>
<dbReference type="AlphaFoldDB" id="A0A336M0E1"/>
<dbReference type="InterPro" id="IPR004875">
    <property type="entry name" value="DDE_SF_endonuclease_dom"/>
</dbReference>
<dbReference type="OMA" id="NENMEIQ"/>
<evidence type="ECO:0000313" key="2">
    <source>
        <dbReference type="EMBL" id="SSX22479.1"/>
    </source>
</evidence>
<proteinExistence type="predicted"/>
<dbReference type="GO" id="GO:0003677">
    <property type="term" value="F:DNA binding"/>
    <property type="evidence" value="ECO:0007669"/>
    <property type="project" value="TreeGrafter"/>
</dbReference>
<sequence>MNFKSSNLYYELTLADLRKLAYQYAVKLTANYPKSWDKDKITGKEWSLAFRKRNPRLSLRIPENTSAARSFGFTKPIFDSYYRETVTFCAIVSATGHALPPVYVFPRVKFKAAFLNGAPLGSVGLAHKSGYMVVEIFTEALKHIQRQTNCSKDNKVLLLLDNHESHCSIQAIECARELGIVLLTFPPHTSHKIQPLDVSVYGPFKTKFKIAFKDWLSTNVGKVITIYQIAALSKNAFLESFTERNIMSGFVKPGIYPLNRFAFQDSDFAPSHIIQHTPNNENMEIQELTVPSVLK</sequence>
<organism evidence="2">
    <name type="scientific">Culicoides sonorensis</name>
    <name type="common">Biting midge</name>
    <dbReference type="NCBI Taxonomy" id="179676"/>
    <lineage>
        <taxon>Eukaryota</taxon>
        <taxon>Metazoa</taxon>
        <taxon>Ecdysozoa</taxon>
        <taxon>Arthropoda</taxon>
        <taxon>Hexapoda</taxon>
        <taxon>Insecta</taxon>
        <taxon>Pterygota</taxon>
        <taxon>Neoptera</taxon>
        <taxon>Endopterygota</taxon>
        <taxon>Diptera</taxon>
        <taxon>Nematocera</taxon>
        <taxon>Chironomoidea</taxon>
        <taxon>Ceratopogonidae</taxon>
        <taxon>Ceratopogoninae</taxon>
        <taxon>Culicoides</taxon>
        <taxon>Monoculicoides</taxon>
    </lineage>
</organism>
<name>A0A336M0E1_CULSO</name>
<reference evidence="2" key="1">
    <citation type="submission" date="2018-07" db="EMBL/GenBank/DDBJ databases">
        <authorList>
            <person name="Quirk P.G."/>
            <person name="Krulwich T.A."/>
        </authorList>
    </citation>
    <scope>NUCLEOTIDE SEQUENCE</scope>
</reference>
<dbReference type="InterPro" id="IPR050863">
    <property type="entry name" value="CenT-Element_Derived"/>
</dbReference>